<dbReference type="PROSITE" id="PS50931">
    <property type="entry name" value="HTH_LYSR"/>
    <property type="match status" value="1"/>
</dbReference>
<dbReference type="Pfam" id="PF03466">
    <property type="entry name" value="LysR_substrate"/>
    <property type="match status" value="1"/>
</dbReference>
<dbReference type="InterPro" id="IPR036388">
    <property type="entry name" value="WH-like_DNA-bd_sf"/>
</dbReference>
<dbReference type="SUPFAM" id="SSF46785">
    <property type="entry name" value="Winged helix' DNA-binding domain"/>
    <property type="match status" value="1"/>
</dbReference>
<dbReference type="Pfam" id="PF00126">
    <property type="entry name" value="HTH_1"/>
    <property type="match status" value="1"/>
</dbReference>
<evidence type="ECO:0000313" key="6">
    <source>
        <dbReference type="EMBL" id="AMG75951.1"/>
    </source>
</evidence>
<dbReference type="InterPro" id="IPR005119">
    <property type="entry name" value="LysR_subst-bd"/>
</dbReference>
<organism evidence="6 7">
    <name type="scientific">Sphingopyxis granuli</name>
    <dbReference type="NCBI Taxonomy" id="267128"/>
    <lineage>
        <taxon>Bacteria</taxon>
        <taxon>Pseudomonadati</taxon>
        <taxon>Pseudomonadota</taxon>
        <taxon>Alphaproteobacteria</taxon>
        <taxon>Sphingomonadales</taxon>
        <taxon>Sphingomonadaceae</taxon>
        <taxon>Sphingopyxis</taxon>
    </lineage>
</organism>
<feature type="domain" description="HTH lysR-type" evidence="5">
    <location>
        <begin position="7"/>
        <end position="64"/>
    </location>
</feature>
<evidence type="ECO:0000256" key="3">
    <source>
        <dbReference type="ARBA" id="ARBA00023125"/>
    </source>
</evidence>
<evidence type="ECO:0000259" key="5">
    <source>
        <dbReference type="PROSITE" id="PS50931"/>
    </source>
</evidence>
<dbReference type="Proteomes" id="UP000058599">
    <property type="component" value="Chromosome"/>
</dbReference>
<evidence type="ECO:0000256" key="2">
    <source>
        <dbReference type="ARBA" id="ARBA00023015"/>
    </source>
</evidence>
<dbReference type="AlphaFoldDB" id="A0AA86L4G1"/>
<dbReference type="InterPro" id="IPR050950">
    <property type="entry name" value="HTH-type_LysR_regulators"/>
</dbReference>
<keyword evidence="2" id="KW-0805">Transcription regulation</keyword>
<keyword evidence="4" id="KW-0804">Transcription</keyword>
<dbReference type="KEGG" id="sgi:SGRAN_3610"/>
<gene>
    <name evidence="6" type="ORF">SGRAN_3610</name>
</gene>
<dbReference type="GO" id="GO:0003700">
    <property type="term" value="F:DNA-binding transcription factor activity"/>
    <property type="evidence" value="ECO:0007669"/>
    <property type="project" value="InterPro"/>
</dbReference>
<dbReference type="GO" id="GO:0003677">
    <property type="term" value="F:DNA binding"/>
    <property type="evidence" value="ECO:0007669"/>
    <property type="project" value="UniProtKB-KW"/>
</dbReference>
<dbReference type="Gene3D" id="3.40.190.290">
    <property type="match status" value="1"/>
</dbReference>
<evidence type="ECO:0000313" key="7">
    <source>
        <dbReference type="Proteomes" id="UP000058599"/>
    </source>
</evidence>
<dbReference type="InterPro" id="IPR036390">
    <property type="entry name" value="WH_DNA-bd_sf"/>
</dbReference>
<evidence type="ECO:0000256" key="1">
    <source>
        <dbReference type="ARBA" id="ARBA00009437"/>
    </source>
</evidence>
<keyword evidence="3" id="KW-0238">DNA-binding</keyword>
<reference evidence="6 7" key="1">
    <citation type="journal article" date="2016" name="BMC Genomics">
        <title>Genomic analysis of the nitrate-respiring Sphingopyxis granuli (formerly Sphingomonas macrogoltabida) strain TFA.</title>
        <authorList>
            <person name="Garcia-Romero I."/>
            <person name="Perez-Pulido A.J."/>
            <person name="Gonzalez-Flores Y.E."/>
            <person name="Reyes-Ramirez F."/>
            <person name="Santero E."/>
            <person name="Floriano B."/>
        </authorList>
    </citation>
    <scope>NUCLEOTIDE SEQUENCE [LARGE SCALE GENOMIC DNA]</scope>
    <source>
        <strain evidence="6 7">TFA</strain>
    </source>
</reference>
<proteinExistence type="inferred from homology"/>
<dbReference type="EMBL" id="CP012199">
    <property type="protein sequence ID" value="AMG75951.1"/>
    <property type="molecule type" value="Genomic_DNA"/>
</dbReference>
<dbReference type="PANTHER" id="PTHR30419:SF2">
    <property type="entry name" value="LYSR FAMILY TRANSCRIPTIONAL REGULATOR"/>
    <property type="match status" value="1"/>
</dbReference>
<protein>
    <submittedName>
        <fullName evidence="6">Transcriptional regulator, LysR family</fullName>
    </submittedName>
</protein>
<accession>A0AA86L4G1</accession>
<sequence>MRGRHQVNLESLNLFVLAAKLGSISKAANEMNIALAAASRRIKNLEEYYGARLFDRTGRGVEATSAGRVLLDHAHHVFRRLDIATRDLVDYASGLIGTVKLHACTSAIAQFLPEDLSRFAATYPDTRVDLREAYTGNIVSLIREGLADVGIVMAGTITDGLDTVPYKEDRLAIVAPSNFREGIDRMQFADLHDESFVVLEDNASMTRLLQSVATTTGMPLQIRAQVDSFDGVCRMVQSGFGIGILPVVAARNLAYSLGLRLIDLDETWALRKFAICTNPHFPATLAMRRIVEFLGQKNKFTDNL</sequence>
<dbReference type="InterPro" id="IPR000847">
    <property type="entry name" value="LysR_HTH_N"/>
</dbReference>
<dbReference type="PANTHER" id="PTHR30419">
    <property type="entry name" value="HTH-TYPE TRANSCRIPTIONAL REGULATOR YBHD"/>
    <property type="match status" value="1"/>
</dbReference>
<evidence type="ECO:0000256" key="4">
    <source>
        <dbReference type="ARBA" id="ARBA00023163"/>
    </source>
</evidence>
<dbReference type="GO" id="GO:0005829">
    <property type="term" value="C:cytosol"/>
    <property type="evidence" value="ECO:0007669"/>
    <property type="project" value="TreeGrafter"/>
</dbReference>
<comment type="similarity">
    <text evidence="1">Belongs to the LysR transcriptional regulatory family.</text>
</comment>
<keyword evidence="7" id="KW-1185">Reference proteome</keyword>
<name>A0AA86L4G1_9SPHN</name>
<dbReference type="RefSeq" id="WP_148650919.1">
    <property type="nucleotide sequence ID" value="NZ_CP012199.1"/>
</dbReference>
<dbReference type="Gene3D" id="1.10.10.10">
    <property type="entry name" value="Winged helix-like DNA-binding domain superfamily/Winged helix DNA-binding domain"/>
    <property type="match status" value="1"/>
</dbReference>
<dbReference type="SUPFAM" id="SSF53850">
    <property type="entry name" value="Periplasmic binding protein-like II"/>
    <property type="match status" value="1"/>
</dbReference>